<accession>A0A133XEA4</accession>
<evidence type="ECO:0000313" key="4">
    <source>
        <dbReference type="EMBL" id="KXB29256.1"/>
    </source>
</evidence>
<sequence>MTRSELVEALANRFPKLLKADADMAVGEILGAISQTLTLGHRVEVRGFGSFSLNYRPPRIGRNPKTGDKVSVPGKWLPHFKAGKELRELVDR</sequence>
<name>A0A133XEA4_9RHOO</name>
<dbReference type="STRING" id="281362.AT959_14870"/>
<dbReference type="PRINTS" id="PR01727">
    <property type="entry name" value="DNABINDINGHU"/>
</dbReference>
<dbReference type="GO" id="GO:0030527">
    <property type="term" value="F:structural constituent of chromatin"/>
    <property type="evidence" value="ECO:0007669"/>
    <property type="project" value="InterPro"/>
</dbReference>
<dbReference type="EMBL" id="LODL01000035">
    <property type="protein sequence ID" value="KXB29256.1"/>
    <property type="molecule type" value="Genomic_DNA"/>
</dbReference>
<dbReference type="PANTHER" id="PTHR33175:SF5">
    <property type="entry name" value="INTEGRATION HOST FACTOR SUBUNIT BETA"/>
    <property type="match status" value="1"/>
</dbReference>
<dbReference type="GO" id="GO:0003677">
    <property type="term" value="F:DNA binding"/>
    <property type="evidence" value="ECO:0007669"/>
    <property type="project" value="UniProtKB-KW"/>
</dbReference>
<dbReference type="CDD" id="cd13836">
    <property type="entry name" value="IHF_B"/>
    <property type="match status" value="1"/>
</dbReference>
<evidence type="ECO:0000313" key="5">
    <source>
        <dbReference type="Proteomes" id="UP000070186"/>
    </source>
</evidence>
<dbReference type="Proteomes" id="UP000070186">
    <property type="component" value="Unassembled WGS sequence"/>
</dbReference>
<dbReference type="AlphaFoldDB" id="A0A133XEA4"/>
<dbReference type="Pfam" id="PF00216">
    <property type="entry name" value="Bac_DNA_binding"/>
    <property type="match status" value="1"/>
</dbReference>
<dbReference type="RefSeq" id="WP_083518446.1">
    <property type="nucleotide sequence ID" value="NZ_LODL01000035.1"/>
</dbReference>
<dbReference type="PROSITE" id="PS00045">
    <property type="entry name" value="HISTONE_LIKE"/>
    <property type="match status" value="1"/>
</dbReference>
<comment type="similarity">
    <text evidence="1 3">Belongs to the bacterial histone-like protein family.</text>
</comment>
<dbReference type="PANTHER" id="PTHR33175">
    <property type="entry name" value="DNA-BINDING PROTEIN HU"/>
    <property type="match status" value="1"/>
</dbReference>
<keyword evidence="5" id="KW-1185">Reference proteome</keyword>
<dbReference type="InterPro" id="IPR010992">
    <property type="entry name" value="IHF-like_DNA-bd_dom_sf"/>
</dbReference>
<comment type="caution">
    <text evidence="4">The sequence shown here is derived from an EMBL/GenBank/DDBJ whole genome shotgun (WGS) entry which is preliminary data.</text>
</comment>
<dbReference type="SMART" id="SM00411">
    <property type="entry name" value="BHL"/>
    <property type="match status" value="1"/>
</dbReference>
<organism evidence="4 5">
    <name type="scientific">Dechloromonas denitrificans</name>
    <dbReference type="NCBI Taxonomy" id="281362"/>
    <lineage>
        <taxon>Bacteria</taxon>
        <taxon>Pseudomonadati</taxon>
        <taxon>Pseudomonadota</taxon>
        <taxon>Betaproteobacteria</taxon>
        <taxon>Rhodocyclales</taxon>
        <taxon>Azonexaceae</taxon>
        <taxon>Dechloromonas</taxon>
    </lineage>
</organism>
<protein>
    <submittedName>
        <fullName evidence="4">Integration host factor subunit beta</fullName>
    </submittedName>
</protein>
<dbReference type="NCBIfam" id="NF001222">
    <property type="entry name" value="PRK00199.1"/>
    <property type="match status" value="1"/>
</dbReference>
<dbReference type="GO" id="GO:0005829">
    <property type="term" value="C:cytosol"/>
    <property type="evidence" value="ECO:0007669"/>
    <property type="project" value="TreeGrafter"/>
</dbReference>
<evidence type="ECO:0000256" key="2">
    <source>
        <dbReference type="ARBA" id="ARBA00023125"/>
    </source>
</evidence>
<dbReference type="Gene3D" id="4.10.520.10">
    <property type="entry name" value="IHF-like DNA-binding proteins"/>
    <property type="match status" value="1"/>
</dbReference>
<evidence type="ECO:0000256" key="3">
    <source>
        <dbReference type="RuleBase" id="RU003939"/>
    </source>
</evidence>
<gene>
    <name evidence="4" type="ORF">AT959_14870</name>
</gene>
<dbReference type="SUPFAM" id="SSF47729">
    <property type="entry name" value="IHF-like DNA-binding proteins"/>
    <property type="match status" value="1"/>
</dbReference>
<evidence type="ECO:0000256" key="1">
    <source>
        <dbReference type="ARBA" id="ARBA00010529"/>
    </source>
</evidence>
<reference evidence="4 5" key="1">
    <citation type="submission" date="2015-12" db="EMBL/GenBank/DDBJ databases">
        <title>Nitrous oxide reduction kinetics distinguish bacteria harboring typical versus atypical NosZ.</title>
        <authorList>
            <person name="Yoon S."/>
            <person name="Nissen S."/>
            <person name="Park D."/>
            <person name="Sanford R.A."/>
            <person name="Loeffler F.E."/>
        </authorList>
    </citation>
    <scope>NUCLEOTIDE SEQUENCE [LARGE SCALE GENOMIC DNA]</scope>
    <source>
        <strain evidence="4 5">ATCC BAA-841</strain>
    </source>
</reference>
<proteinExistence type="inferred from homology"/>
<keyword evidence="2" id="KW-0238">DNA-binding</keyword>
<dbReference type="InterPro" id="IPR000119">
    <property type="entry name" value="Hist_DNA-bd"/>
</dbReference>
<dbReference type="InterPro" id="IPR020816">
    <property type="entry name" value="Histone-like_DNA-bd_CS"/>
</dbReference>